<evidence type="ECO:0000259" key="2">
    <source>
        <dbReference type="Pfam" id="PF12804"/>
    </source>
</evidence>
<evidence type="ECO:0000313" key="4">
    <source>
        <dbReference type="Proteomes" id="UP000282002"/>
    </source>
</evidence>
<dbReference type="AlphaFoldDB" id="A0A3S8U1Q5"/>
<protein>
    <submittedName>
        <fullName evidence="3">Nucleotidyltransferase family protein</fullName>
    </submittedName>
</protein>
<dbReference type="CDD" id="cd04182">
    <property type="entry name" value="GT_2_like_f"/>
    <property type="match status" value="1"/>
</dbReference>
<evidence type="ECO:0000313" key="3">
    <source>
        <dbReference type="EMBL" id="AZL57528.1"/>
    </source>
</evidence>
<dbReference type="Proteomes" id="UP000282002">
    <property type="component" value="Chromosome"/>
</dbReference>
<name>A0A3S8U1Q5_9RHOB</name>
<dbReference type="RefSeq" id="WP_125323716.1">
    <property type="nucleotide sequence ID" value="NZ_CP034328.1"/>
</dbReference>
<keyword evidence="4" id="KW-1185">Reference proteome</keyword>
<dbReference type="PANTHER" id="PTHR43777:SF1">
    <property type="entry name" value="MOLYBDENUM COFACTOR CYTIDYLYLTRANSFERASE"/>
    <property type="match status" value="1"/>
</dbReference>
<organism evidence="3 4">
    <name type="scientific">Tabrizicola piscis</name>
    <dbReference type="NCBI Taxonomy" id="2494374"/>
    <lineage>
        <taxon>Bacteria</taxon>
        <taxon>Pseudomonadati</taxon>
        <taxon>Pseudomonadota</taxon>
        <taxon>Alphaproteobacteria</taxon>
        <taxon>Rhodobacterales</taxon>
        <taxon>Paracoccaceae</taxon>
        <taxon>Tabrizicola</taxon>
    </lineage>
</organism>
<dbReference type="KEGG" id="taw:EI545_00910"/>
<gene>
    <name evidence="3" type="ORF">EI545_00910</name>
</gene>
<keyword evidence="3" id="KW-0808">Transferase</keyword>
<feature type="domain" description="MobA-like NTP transferase" evidence="2">
    <location>
        <begin position="6"/>
        <end position="166"/>
    </location>
</feature>
<dbReference type="EMBL" id="CP034328">
    <property type="protein sequence ID" value="AZL57528.1"/>
    <property type="molecule type" value="Genomic_DNA"/>
</dbReference>
<dbReference type="Pfam" id="PF12804">
    <property type="entry name" value="NTP_transf_3"/>
    <property type="match status" value="1"/>
</dbReference>
<evidence type="ECO:0000256" key="1">
    <source>
        <dbReference type="ARBA" id="ARBA00022842"/>
    </source>
</evidence>
<dbReference type="Gene3D" id="3.90.550.10">
    <property type="entry name" value="Spore Coat Polysaccharide Biosynthesis Protein SpsA, Chain A"/>
    <property type="match status" value="1"/>
</dbReference>
<accession>A0A3S8U1Q5</accession>
<dbReference type="GO" id="GO:0016779">
    <property type="term" value="F:nucleotidyltransferase activity"/>
    <property type="evidence" value="ECO:0007669"/>
    <property type="project" value="UniProtKB-ARBA"/>
</dbReference>
<dbReference type="SUPFAM" id="SSF53448">
    <property type="entry name" value="Nucleotide-diphospho-sugar transferases"/>
    <property type="match status" value="1"/>
</dbReference>
<dbReference type="OrthoDB" id="9779263at2"/>
<dbReference type="PANTHER" id="PTHR43777">
    <property type="entry name" value="MOLYBDENUM COFACTOR CYTIDYLYLTRANSFERASE"/>
    <property type="match status" value="1"/>
</dbReference>
<dbReference type="InterPro" id="IPR025877">
    <property type="entry name" value="MobA-like_NTP_Trfase"/>
</dbReference>
<dbReference type="InterPro" id="IPR029044">
    <property type="entry name" value="Nucleotide-diphossugar_trans"/>
</dbReference>
<reference evidence="3 4" key="1">
    <citation type="submission" date="2018-12" db="EMBL/GenBank/DDBJ databases">
        <title>Complete genome sequencing of Tabrizicola sp. K13M18.</title>
        <authorList>
            <person name="Bae J.-W."/>
        </authorList>
    </citation>
    <scope>NUCLEOTIDE SEQUENCE [LARGE SCALE GENOMIC DNA]</scope>
    <source>
        <strain evidence="3 4">K13M18</strain>
    </source>
</reference>
<keyword evidence="1" id="KW-0460">Magnesium</keyword>
<proteinExistence type="predicted"/>
<sequence>MTPQILILAAGSSSRMRGGDKLLERIDGQPLLARIASAALATGAKVTVTLPPDRPARTLALDGLPVRQIIVPDAASGMASSLKAGHAAIPADAPLLLLLADLPEITADDLSRMLSEWQLTPDLILRGTASDGTPGHPVCLPVWCRAELASLEGDEGARSILARHADRLRLVPLPNAHATTDLDTPEDWAAWRRQRRT</sequence>